<sequence>MRIFFPVFIFIFFLVSSCGNNQQIPPEEVIASTTSKLWEIESEYAETNEEVLIGSGDDETIRFFSNGIFSIETSEELLNGTWSYDDSNKTLVLDFEGEAYSVTCKVESMDPDEITLVAGDGSKVVLYSQ</sequence>
<protein>
    <submittedName>
        <fullName evidence="1">DUF4923 family protein</fullName>
    </submittedName>
</protein>
<evidence type="ECO:0000313" key="2">
    <source>
        <dbReference type="Proteomes" id="UP001139409"/>
    </source>
</evidence>
<name>A0A9X1KVZ4_9BACT</name>
<dbReference type="AlphaFoldDB" id="A0A9X1KVZ4"/>
<keyword evidence="2" id="KW-1185">Reference proteome</keyword>
<evidence type="ECO:0000313" key="1">
    <source>
        <dbReference type="EMBL" id="MCA6073444.1"/>
    </source>
</evidence>
<dbReference type="RefSeq" id="WP_225696561.1">
    <property type="nucleotide sequence ID" value="NZ_JAIXNE010000001.1"/>
</dbReference>
<dbReference type="EMBL" id="JAIXNE010000001">
    <property type="protein sequence ID" value="MCA6073444.1"/>
    <property type="molecule type" value="Genomic_DNA"/>
</dbReference>
<gene>
    <name evidence="1" type="ORF">LDX50_01105</name>
</gene>
<accession>A0A9X1KVZ4</accession>
<dbReference type="PROSITE" id="PS51257">
    <property type="entry name" value="PROKAR_LIPOPROTEIN"/>
    <property type="match status" value="1"/>
</dbReference>
<proteinExistence type="predicted"/>
<comment type="caution">
    <text evidence="1">The sequence shown here is derived from an EMBL/GenBank/DDBJ whole genome shotgun (WGS) entry which is preliminary data.</text>
</comment>
<dbReference type="Proteomes" id="UP001139409">
    <property type="component" value="Unassembled WGS sequence"/>
</dbReference>
<reference evidence="1" key="1">
    <citation type="submission" date="2021-09" db="EMBL/GenBank/DDBJ databases">
        <title>Fulvivirga sp. isolated from coastal sediment.</title>
        <authorList>
            <person name="Yu H."/>
        </authorList>
    </citation>
    <scope>NUCLEOTIDE SEQUENCE</scope>
    <source>
        <strain evidence="1">1062</strain>
    </source>
</reference>
<organism evidence="1 2">
    <name type="scientific">Fulvivirga sedimenti</name>
    <dbReference type="NCBI Taxonomy" id="2879465"/>
    <lineage>
        <taxon>Bacteria</taxon>
        <taxon>Pseudomonadati</taxon>
        <taxon>Bacteroidota</taxon>
        <taxon>Cytophagia</taxon>
        <taxon>Cytophagales</taxon>
        <taxon>Fulvivirgaceae</taxon>
        <taxon>Fulvivirga</taxon>
    </lineage>
</organism>